<dbReference type="GO" id="GO:0046656">
    <property type="term" value="P:folic acid biosynthetic process"/>
    <property type="evidence" value="ECO:0007669"/>
    <property type="project" value="UniProtKB-KW"/>
</dbReference>
<dbReference type="InterPro" id="IPR043131">
    <property type="entry name" value="BCAT-like_N"/>
</dbReference>
<accession>A0AAE3KD04</accession>
<evidence type="ECO:0000256" key="7">
    <source>
        <dbReference type="ARBA" id="ARBA00035633"/>
    </source>
</evidence>
<sequence>MTMRRLINGTPDQVLEPADRGFMYGDGLFETMLWSNGVIPLWTHHMERLQDGCSRLGLTSPDETQIAQDREQLCQGEPSGVFRLQITAGVGGRGYARPPVPKVTRVAAFTPVPRYPLAYWRDGIAVHRCRMRLSRQPLLAGLKHCNRLEYILARGEWEHPDFVEGLLLDQQGHVAEGVQSNTFAVVGDRLLTPTLVDYGVAGVMRGYVLRLAESVGLRPQTGRFSLGTWLQADEVFMTNSLIGIWPVRRIGDSEIPLGPVSMKLRAALLAAGIGLESILERGVV</sequence>
<dbReference type="InterPro" id="IPR017824">
    <property type="entry name" value="Aminodeoxychorismate_lyase_IV"/>
</dbReference>
<dbReference type="Gene3D" id="3.30.470.10">
    <property type="match status" value="1"/>
</dbReference>
<dbReference type="EC" id="4.1.3.38" evidence="8 12"/>
<comment type="caution">
    <text evidence="13">The sequence shown here is derived from an EMBL/GenBank/DDBJ whole genome shotgun (WGS) entry which is preliminary data.</text>
</comment>
<dbReference type="NCBIfam" id="NF004761">
    <property type="entry name" value="PRK06092.1"/>
    <property type="match status" value="1"/>
</dbReference>
<dbReference type="Pfam" id="PF01063">
    <property type="entry name" value="Aminotran_4"/>
    <property type="match status" value="1"/>
</dbReference>
<evidence type="ECO:0000256" key="3">
    <source>
        <dbReference type="ARBA" id="ARBA00011738"/>
    </source>
</evidence>
<evidence type="ECO:0000313" key="14">
    <source>
        <dbReference type="Proteomes" id="UP001205843"/>
    </source>
</evidence>
<name>A0AAE3KD04_9GAMM</name>
<organism evidence="13 14">
    <name type="scientific">Natronocella acetinitrilica</name>
    <dbReference type="NCBI Taxonomy" id="414046"/>
    <lineage>
        <taxon>Bacteria</taxon>
        <taxon>Pseudomonadati</taxon>
        <taxon>Pseudomonadota</taxon>
        <taxon>Gammaproteobacteria</taxon>
        <taxon>Chromatiales</taxon>
        <taxon>Ectothiorhodospiraceae</taxon>
        <taxon>Natronocella</taxon>
    </lineage>
</organism>
<reference evidence="13" key="1">
    <citation type="submission" date="2022-03" db="EMBL/GenBank/DDBJ databases">
        <title>Genomic Encyclopedia of Type Strains, Phase III (KMG-III): the genomes of soil and plant-associated and newly described type strains.</title>
        <authorList>
            <person name="Whitman W."/>
        </authorList>
    </citation>
    <scope>NUCLEOTIDE SEQUENCE</scope>
    <source>
        <strain evidence="13">ANL 6-2</strain>
    </source>
</reference>
<dbReference type="RefSeq" id="WP_253481829.1">
    <property type="nucleotide sequence ID" value="NZ_JALJXV010000008.1"/>
</dbReference>
<proteinExistence type="inferred from homology"/>
<dbReference type="GO" id="GO:0030170">
    <property type="term" value="F:pyridoxal phosphate binding"/>
    <property type="evidence" value="ECO:0007669"/>
    <property type="project" value="InterPro"/>
</dbReference>
<dbReference type="PANTHER" id="PTHR42743">
    <property type="entry name" value="AMINO-ACID AMINOTRANSFERASE"/>
    <property type="match status" value="1"/>
</dbReference>
<protein>
    <recommendedName>
        <fullName evidence="11 12">Aminodeoxychorismate lyase</fullName>
        <ecNumber evidence="8 12">4.1.3.38</ecNumber>
    </recommendedName>
</protein>
<dbReference type="SUPFAM" id="SSF56752">
    <property type="entry name" value="D-aminoacid aminotransferase-like PLP-dependent enzymes"/>
    <property type="match status" value="1"/>
</dbReference>
<evidence type="ECO:0000256" key="8">
    <source>
        <dbReference type="ARBA" id="ARBA00035676"/>
    </source>
</evidence>
<comment type="function">
    <text evidence="10">Involved in the biosynthesis of p-aminobenzoate (PABA), a precursor of tetrahydrofolate. Converts 4-amino-4-deoxychorismate into 4-aminobenzoate (PABA) and pyruvate.</text>
</comment>
<dbReference type="PANTHER" id="PTHR42743:SF2">
    <property type="entry name" value="AMINODEOXYCHORISMATE LYASE"/>
    <property type="match status" value="1"/>
</dbReference>
<dbReference type="InterPro" id="IPR001544">
    <property type="entry name" value="Aminotrans_IV"/>
</dbReference>
<dbReference type="InterPro" id="IPR050571">
    <property type="entry name" value="Class-IV_PLP-Dep_Aminotrnsfr"/>
</dbReference>
<evidence type="ECO:0000256" key="1">
    <source>
        <dbReference type="ARBA" id="ARBA00001933"/>
    </source>
</evidence>
<evidence type="ECO:0000256" key="9">
    <source>
        <dbReference type="ARBA" id="ARBA00049529"/>
    </source>
</evidence>
<dbReference type="GO" id="GO:0008153">
    <property type="term" value="P:4-aminobenzoate biosynthetic process"/>
    <property type="evidence" value="ECO:0007669"/>
    <property type="project" value="UniProtKB-UniRule"/>
</dbReference>
<comment type="similarity">
    <text evidence="2">Belongs to the class-IV pyridoxal-phosphate-dependent aminotransferase family.</text>
</comment>
<evidence type="ECO:0000256" key="2">
    <source>
        <dbReference type="ARBA" id="ARBA00009320"/>
    </source>
</evidence>
<dbReference type="AlphaFoldDB" id="A0AAE3KD04"/>
<dbReference type="NCBIfam" id="TIGR03461">
    <property type="entry name" value="pabC_Proteo"/>
    <property type="match status" value="1"/>
</dbReference>
<keyword evidence="5" id="KW-0289">Folate biosynthesis</keyword>
<evidence type="ECO:0000256" key="4">
    <source>
        <dbReference type="ARBA" id="ARBA00022898"/>
    </source>
</evidence>
<dbReference type="EMBL" id="JALJXV010000008">
    <property type="protein sequence ID" value="MCP1676296.1"/>
    <property type="molecule type" value="Genomic_DNA"/>
</dbReference>
<evidence type="ECO:0000256" key="11">
    <source>
        <dbReference type="ARBA" id="ARBA00069174"/>
    </source>
</evidence>
<dbReference type="CDD" id="cd01559">
    <property type="entry name" value="ADCL_like"/>
    <property type="match status" value="1"/>
</dbReference>
<dbReference type="Proteomes" id="UP001205843">
    <property type="component" value="Unassembled WGS sequence"/>
</dbReference>
<comment type="cofactor">
    <cofactor evidence="1">
        <name>pyridoxal 5'-phosphate</name>
        <dbReference type="ChEBI" id="CHEBI:597326"/>
    </cofactor>
</comment>
<dbReference type="FunFam" id="3.20.10.10:FF:000002">
    <property type="entry name" value="D-alanine aminotransferase"/>
    <property type="match status" value="1"/>
</dbReference>
<gene>
    <name evidence="13" type="ORF">J2T57_003455</name>
</gene>
<comment type="subunit">
    <text evidence="3">Homodimer.</text>
</comment>
<keyword evidence="6 13" id="KW-0456">Lyase</keyword>
<evidence type="ECO:0000313" key="13">
    <source>
        <dbReference type="EMBL" id="MCP1676296.1"/>
    </source>
</evidence>
<evidence type="ECO:0000256" key="6">
    <source>
        <dbReference type="ARBA" id="ARBA00023239"/>
    </source>
</evidence>
<evidence type="ECO:0000256" key="10">
    <source>
        <dbReference type="ARBA" id="ARBA00054027"/>
    </source>
</evidence>
<evidence type="ECO:0000256" key="12">
    <source>
        <dbReference type="NCBIfam" id="TIGR03461"/>
    </source>
</evidence>
<dbReference type="Gene3D" id="3.20.10.10">
    <property type="entry name" value="D-amino Acid Aminotransferase, subunit A, domain 2"/>
    <property type="match status" value="1"/>
</dbReference>
<comment type="pathway">
    <text evidence="7">Cofactor biosynthesis; tetrahydrofolate biosynthesis; 4-aminobenzoate from chorismate: step 2/2.</text>
</comment>
<dbReference type="GO" id="GO:0008696">
    <property type="term" value="F:4-amino-4-deoxychorismate lyase activity"/>
    <property type="evidence" value="ECO:0007669"/>
    <property type="project" value="UniProtKB-UniRule"/>
</dbReference>
<dbReference type="InterPro" id="IPR043132">
    <property type="entry name" value="BCAT-like_C"/>
</dbReference>
<keyword evidence="4" id="KW-0663">Pyridoxal phosphate</keyword>
<keyword evidence="14" id="KW-1185">Reference proteome</keyword>
<dbReference type="GO" id="GO:0005829">
    <property type="term" value="C:cytosol"/>
    <property type="evidence" value="ECO:0007669"/>
    <property type="project" value="TreeGrafter"/>
</dbReference>
<comment type="catalytic activity">
    <reaction evidence="9">
        <text>4-amino-4-deoxychorismate = 4-aminobenzoate + pyruvate + H(+)</text>
        <dbReference type="Rhea" id="RHEA:16201"/>
        <dbReference type="ChEBI" id="CHEBI:15361"/>
        <dbReference type="ChEBI" id="CHEBI:15378"/>
        <dbReference type="ChEBI" id="CHEBI:17836"/>
        <dbReference type="ChEBI" id="CHEBI:58406"/>
        <dbReference type="EC" id="4.1.3.38"/>
    </reaction>
</comment>
<dbReference type="InterPro" id="IPR036038">
    <property type="entry name" value="Aminotransferase-like"/>
</dbReference>
<evidence type="ECO:0000256" key="5">
    <source>
        <dbReference type="ARBA" id="ARBA00022909"/>
    </source>
</evidence>